<dbReference type="OrthoDB" id="8119704at2759"/>
<comment type="catalytic activity">
    <reaction evidence="9">
        <text>1,2-didecanoylglycerol + H2O = decanoylglycerol + decanoate + H(+)</text>
        <dbReference type="Rhea" id="RHEA:48596"/>
        <dbReference type="ChEBI" id="CHEBI:11152"/>
        <dbReference type="ChEBI" id="CHEBI:15377"/>
        <dbReference type="ChEBI" id="CHEBI:15378"/>
        <dbReference type="ChEBI" id="CHEBI:27689"/>
        <dbReference type="ChEBI" id="CHEBI:90605"/>
    </reaction>
</comment>
<dbReference type="Gene3D" id="3.40.50.1820">
    <property type="entry name" value="alpha/beta hydrolase"/>
    <property type="match status" value="1"/>
</dbReference>
<comment type="catalytic activity">
    <reaction evidence="6">
        <text>a 1,3-diacyl-sn-glycerol + H2O = a 1-acyl-sn-glycerol + a fatty acid + H(+)</text>
        <dbReference type="Rhea" id="RHEA:38503"/>
        <dbReference type="ChEBI" id="CHEBI:15377"/>
        <dbReference type="ChEBI" id="CHEBI:15378"/>
        <dbReference type="ChEBI" id="CHEBI:28868"/>
        <dbReference type="ChEBI" id="CHEBI:64683"/>
        <dbReference type="ChEBI" id="CHEBI:77272"/>
    </reaction>
</comment>
<feature type="domain" description="AB hydrolase-1" evidence="12">
    <location>
        <begin position="26"/>
        <end position="265"/>
    </location>
</feature>
<evidence type="ECO:0000256" key="6">
    <source>
        <dbReference type="ARBA" id="ARBA00043742"/>
    </source>
</evidence>
<dbReference type="AlphaFoldDB" id="A0A6J1NWG4"/>
<organism evidence="13 14">
    <name type="scientific">Bicyclus anynana</name>
    <name type="common">Squinting bush brown butterfly</name>
    <dbReference type="NCBI Taxonomy" id="110368"/>
    <lineage>
        <taxon>Eukaryota</taxon>
        <taxon>Metazoa</taxon>
        <taxon>Ecdysozoa</taxon>
        <taxon>Arthropoda</taxon>
        <taxon>Hexapoda</taxon>
        <taxon>Insecta</taxon>
        <taxon>Pterygota</taxon>
        <taxon>Neoptera</taxon>
        <taxon>Endopterygota</taxon>
        <taxon>Lepidoptera</taxon>
        <taxon>Glossata</taxon>
        <taxon>Ditrysia</taxon>
        <taxon>Papilionoidea</taxon>
        <taxon>Nymphalidae</taxon>
        <taxon>Satyrinae</taxon>
        <taxon>Satyrini</taxon>
        <taxon>Mycalesina</taxon>
        <taxon>Bicyclus</taxon>
    </lineage>
</organism>
<dbReference type="InterPro" id="IPR000073">
    <property type="entry name" value="AB_hydrolase_1"/>
</dbReference>
<dbReference type="GO" id="GO:0005739">
    <property type="term" value="C:mitochondrion"/>
    <property type="evidence" value="ECO:0007669"/>
    <property type="project" value="TreeGrafter"/>
</dbReference>
<accession>A0A6J1NWG4</accession>
<dbReference type="GeneID" id="112055252"/>
<comment type="catalytic activity">
    <reaction evidence="5">
        <text>a 1,2-diacyl-sn-glycerol + H2O = a 2-acylglycerol + a fatty acid + H(+)</text>
        <dbReference type="Rhea" id="RHEA:33275"/>
        <dbReference type="ChEBI" id="CHEBI:15377"/>
        <dbReference type="ChEBI" id="CHEBI:15378"/>
        <dbReference type="ChEBI" id="CHEBI:17389"/>
        <dbReference type="ChEBI" id="CHEBI:17815"/>
        <dbReference type="ChEBI" id="CHEBI:28868"/>
        <dbReference type="EC" id="3.1.1.116"/>
    </reaction>
</comment>
<sequence length="281" mass="31392">MERIPTKSAVNLSYKIYGEPTIYHEPPILLVHGLLGCKKHWDDIGKTIVNVVKKAVVSIDLRNHGHSPHANSHKYEDLVGDILILLDKLSIKRASLVGHCMGGKVVMGVSLAAPDKVAGLLVVDISPVSTARHSDSLPEILVAMNNVDFKKAKKIRAAKKEVKKQLKPIVKDHHLLKAILWNVIKKSNHKIGWACNLDILVKHFKYIKSFPDIMRKQSFYGPTLFIGGQLSEYLPADDLPAIREMFPRAVVSYIPEVGHNLHSEDTKTFLEIAIAFLKTNK</sequence>
<evidence type="ECO:0000256" key="1">
    <source>
        <dbReference type="ARBA" id="ARBA00008645"/>
    </source>
</evidence>
<evidence type="ECO:0000256" key="5">
    <source>
        <dbReference type="ARBA" id="ARBA00043667"/>
    </source>
</evidence>
<evidence type="ECO:0000256" key="3">
    <source>
        <dbReference type="ARBA" id="ARBA00026104"/>
    </source>
</evidence>
<comment type="catalytic activity">
    <reaction evidence="8">
        <text>1-octadecanoyl-2-(4Z,7Z,10Z,13Z,16Z,19Z-docosahexaenoyl)-sn-glycerol + H2O = 2-(4Z,7Z,10Z,13Z,16Z,19Z-docosahexaenoyl)-glycerol + octadecanoate + H(+)</text>
        <dbReference type="Rhea" id="RHEA:77107"/>
        <dbReference type="ChEBI" id="CHEBI:15377"/>
        <dbReference type="ChEBI" id="CHEBI:15378"/>
        <dbReference type="ChEBI" id="CHEBI:25629"/>
        <dbReference type="ChEBI" id="CHEBI:77129"/>
        <dbReference type="ChEBI" id="CHEBI:186738"/>
    </reaction>
</comment>
<keyword evidence="2" id="KW-0378">Hydrolase</keyword>
<keyword evidence="13" id="KW-1185">Reference proteome</keyword>
<evidence type="ECO:0000256" key="9">
    <source>
        <dbReference type="ARBA" id="ARBA00048504"/>
    </source>
</evidence>
<comment type="similarity">
    <text evidence="1">Belongs to the AB hydrolase superfamily.</text>
</comment>
<dbReference type="GO" id="GO:0052689">
    <property type="term" value="F:carboxylic ester hydrolase activity"/>
    <property type="evidence" value="ECO:0007669"/>
    <property type="project" value="TreeGrafter"/>
</dbReference>
<dbReference type="Proteomes" id="UP001652582">
    <property type="component" value="Chromosome 8"/>
</dbReference>
<dbReference type="KEGG" id="bany:112055252"/>
<gene>
    <name evidence="14" type="primary">LOC112055252</name>
</gene>
<dbReference type="EC" id="3.1.1.116" evidence="3"/>
<dbReference type="PANTHER" id="PTHR46118">
    <property type="entry name" value="PROTEIN ABHD11"/>
    <property type="match status" value="1"/>
</dbReference>
<dbReference type="SUPFAM" id="SSF53474">
    <property type="entry name" value="alpha/beta-Hydrolases"/>
    <property type="match status" value="1"/>
</dbReference>
<evidence type="ECO:0000256" key="4">
    <source>
        <dbReference type="ARBA" id="ARBA00042703"/>
    </source>
</evidence>
<dbReference type="RefSeq" id="XP_023951044.2">
    <property type="nucleotide sequence ID" value="XM_024095276.2"/>
</dbReference>
<evidence type="ECO:0000256" key="10">
    <source>
        <dbReference type="ARBA" id="ARBA00048513"/>
    </source>
</evidence>
<evidence type="ECO:0000256" key="11">
    <source>
        <dbReference type="ARBA" id="ARBA00048919"/>
    </source>
</evidence>
<evidence type="ECO:0000313" key="13">
    <source>
        <dbReference type="Proteomes" id="UP001652582"/>
    </source>
</evidence>
<protein>
    <recommendedName>
        <fullName evidence="7">sn-1-specific diacylglycerol lipase ABHD11</fullName>
        <ecNumber evidence="3">3.1.1.116</ecNumber>
    </recommendedName>
    <alternativeName>
        <fullName evidence="4">Alpha/beta hydrolase domain-containing protein 11</fullName>
    </alternativeName>
</protein>
<evidence type="ECO:0000259" key="12">
    <source>
        <dbReference type="Pfam" id="PF00561"/>
    </source>
</evidence>
<name>A0A6J1NWG4_BICAN</name>
<dbReference type="PRINTS" id="PR00111">
    <property type="entry name" value="ABHYDROLASE"/>
</dbReference>
<comment type="catalytic activity">
    <reaction evidence="10">
        <text>1-octadecanoyl-2-(9Z-octadecenoyl)-sn-glycerol + H2O = 2-(9Z-octadecenoyl)-glycerol + octadecanoate + H(+)</text>
        <dbReference type="Rhea" id="RHEA:77103"/>
        <dbReference type="ChEBI" id="CHEBI:15377"/>
        <dbReference type="ChEBI" id="CHEBI:15378"/>
        <dbReference type="ChEBI" id="CHEBI:25629"/>
        <dbReference type="ChEBI" id="CHEBI:73990"/>
        <dbReference type="ChEBI" id="CHEBI:75468"/>
    </reaction>
</comment>
<evidence type="ECO:0000313" key="14">
    <source>
        <dbReference type="RefSeq" id="XP_023951044.2"/>
    </source>
</evidence>
<reference evidence="14" key="1">
    <citation type="submission" date="2025-08" db="UniProtKB">
        <authorList>
            <consortium name="RefSeq"/>
        </authorList>
    </citation>
    <scope>IDENTIFICATION</scope>
</reference>
<comment type="catalytic activity">
    <reaction evidence="11">
        <text>1-octadecanoyl-2-(5Z,8Z,11Z,14Z-eicosatetraenoyl)-sn-glycerol + H2O = 2-(5Z,8Z,11Z,14Z-eicosatetraenoyl)-glycerol + octadecanoate + H(+)</text>
        <dbReference type="Rhea" id="RHEA:38507"/>
        <dbReference type="ChEBI" id="CHEBI:15377"/>
        <dbReference type="ChEBI" id="CHEBI:15378"/>
        <dbReference type="ChEBI" id="CHEBI:25629"/>
        <dbReference type="ChEBI" id="CHEBI:52392"/>
        <dbReference type="ChEBI" id="CHEBI:75728"/>
    </reaction>
</comment>
<dbReference type="InterPro" id="IPR029058">
    <property type="entry name" value="AB_hydrolase_fold"/>
</dbReference>
<evidence type="ECO:0000256" key="7">
    <source>
        <dbReference type="ARBA" id="ARBA00044064"/>
    </source>
</evidence>
<dbReference type="Pfam" id="PF00561">
    <property type="entry name" value="Abhydrolase_1"/>
    <property type="match status" value="1"/>
</dbReference>
<proteinExistence type="inferred from homology"/>
<dbReference type="PANTHER" id="PTHR46118:SF4">
    <property type="entry name" value="PROTEIN ABHD11"/>
    <property type="match status" value="1"/>
</dbReference>
<evidence type="ECO:0000256" key="8">
    <source>
        <dbReference type="ARBA" id="ARBA00048283"/>
    </source>
</evidence>
<evidence type="ECO:0000256" key="2">
    <source>
        <dbReference type="ARBA" id="ARBA00022801"/>
    </source>
</evidence>